<comment type="caution">
    <text evidence="7">The sequence shown here is derived from an EMBL/GenBank/DDBJ whole genome shotgun (WGS) entry which is preliminary data.</text>
</comment>
<dbReference type="SUPFAM" id="SSF51971">
    <property type="entry name" value="Nucleotide-binding domain"/>
    <property type="match status" value="1"/>
</dbReference>
<dbReference type="PANTHER" id="PTHR21197:SF0">
    <property type="entry name" value="UDP-GALACTOPYRANOSE MUTASE"/>
    <property type="match status" value="1"/>
</dbReference>
<dbReference type="InterPro" id="IPR004379">
    <property type="entry name" value="UDP-GALP_mutase"/>
</dbReference>
<keyword evidence="5" id="KW-0413">Isomerase</keyword>
<dbReference type="PANTHER" id="PTHR21197">
    <property type="entry name" value="UDP-GALACTOPYRANOSE MUTASE"/>
    <property type="match status" value="1"/>
</dbReference>
<dbReference type="InterPro" id="IPR015899">
    <property type="entry name" value="UDP-GalPyranose_mutase_C"/>
</dbReference>
<evidence type="ECO:0000313" key="8">
    <source>
        <dbReference type="Proteomes" id="UP000248557"/>
    </source>
</evidence>
<gene>
    <name evidence="7" type="ORF">CA615_00325</name>
</gene>
<evidence type="ECO:0000256" key="2">
    <source>
        <dbReference type="ARBA" id="ARBA00009321"/>
    </source>
</evidence>
<evidence type="ECO:0000256" key="3">
    <source>
        <dbReference type="ARBA" id="ARBA00022630"/>
    </source>
</evidence>
<reference evidence="7 8" key="1">
    <citation type="submission" date="2017-05" db="EMBL/GenBank/DDBJ databases">
        <title>Host range expansion of the Methanosphaera genus to humans and monogastric animals involves recent and extensive reduction in genome content.</title>
        <authorList>
            <person name="Hoedt E.C."/>
            <person name="Volmer J.G."/>
            <person name="Parks D.H."/>
            <person name="Rosewarne C.P."/>
            <person name="Denman S.E."/>
            <person name="Mcsweeney C.S."/>
            <person name="O Cuiv P."/>
            <person name="Hugenholtz P."/>
            <person name="Tyson G.W."/>
            <person name="Morrison M."/>
        </authorList>
    </citation>
    <scope>NUCLEOTIDE SEQUENCE [LARGE SCALE GENOMIC DNA]</scope>
    <source>
        <strain evidence="7 8">PA5</strain>
    </source>
</reference>
<evidence type="ECO:0000313" key="7">
    <source>
        <dbReference type="EMBL" id="RAP03766.1"/>
    </source>
</evidence>
<evidence type="ECO:0000259" key="6">
    <source>
        <dbReference type="Pfam" id="PF03275"/>
    </source>
</evidence>
<evidence type="ECO:0000256" key="1">
    <source>
        <dbReference type="ARBA" id="ARBA00001974"/>
    </source>
</evidence>
<accession>A0A328Q7W3</accession>
<dbReference type="GO" id="GO:0008767">
    <property type="term" value="F:UDP-galactopyranose mutase activity"/>
    <property type="evidence" value="ECO:0007669"/>
    <property type="project" value="InterPro"/>
</dbReference>
<dbReference type="Proteomes" id="UP000248557">
    <property type="component" value="Unassembled WGS sequence"/>
</dbReference>
<comment type="similarity">
    <text evidence="2">Belongs to the UDP-galactopyranose/dTDP-fucopyranose mutase family.</text>
</comment>
<comment type="cofactor">
    <cofactor evidence="1">
        <name>FAD</name>
        <dbReference type="ChEBI" id="CHEBI:57692"/>
    </cofactor>
</comment>
<sequence length="398" mass="46843">MGGIYLEYDYIIVGAGITGITAAEQLANVYDKKVLLIDKNDHIGGNCYDYYDESGILVHKYGPHIFHTNNEEVYSYLSLFTTWNVYNHKLVCNINNTVIPVPFNLISIDKTMQDDNQKITTALLTEYIVNDTLPLDKLKESKNPDIQKLVSYVNENIYTPYVKKIYGVDPEKICEVDGVNINITISYDCRYYQDKYQAVPSNGYTSMFENMLSNHNINILLEHDYNDIISIDLENKKVYFNDEEYTGQLIFTGMIDEFFNYCYGKLPYRSIVYMNETVDQIHFQENASIIYPNDYHFTEITEYKYITGQHARNTTIQFAFPTDYNPKYDETNIPYYPIITEENKELFRKYEKLTEKFPQITFMGRLCNYKHLNMDEAVQNVHDVLFRQLKHEIDEEYI</sequence>
<organism evidence="7 8">
    <name type="scientific">Methanosphaera stadtmanae</name>
    <dbReference type="NCBI Taxonomy" id="2317"/>
    <lineage>
        <taxon>Archaea</taxon>
        <taxon>Methanobacteriati</taxon>
        <taxon>Methanobacteriota</taxon>
        <taxon>Methanomada group</taxon>
        <taxon>Methanobacteria</taxon>
        <taxon>Methanobacteriales</taxon>
        <taxon>Methanobacteriaceae</taxon>
        <taxon>Methanosphaera</taxon>
    </lineage>
</organism>
<dbReference type="GO" id="GO:0050660">
    <property type="term" value="F:flavin adenine dinucleotide binding"/>
    <property type="evidence" value="ECO:0007669"/>
    <property type="project" value="TreeGrafter"/>
</dbReference>
<dbReference type="Pfam" id="PF13450">
    <property type="entry name" value="NAD_binding_8"/>
    <property type="match status" value="1"/>
</dbReference>
<evidence type="ECO:0000256" key="5">
    <source>
        <dbReference type="ARBA" id="ARBA00023235"/>
    </source>
</evidence>
<name>A0A328Q7W3_9EURY</name>
<dbReference type="Gene3D" id="3.40.50.720">
    <property type="entry name" value="NAD(P)-binding Rossmann-like Domain"/>
    <property type="match status" value="3"/>
</dbReference>
<dbReference type="EMBL" id="NGJK01000005">
    <property type="protein sequence ID" value="RAP03766.1"/>
    <property type="molecule type" value="Genomic_DNA"/>
</dbReference>
<feature type="domain" description="UDP-galactopyranose mutase C-terminal" evidence="6">
    <location>
        <begin position="157"/>
        <end position="371"/>
    </location>
</feature>
<dbReference type="Pfam" id="PF03275">
    <property type="entry name" value="GLF"/>
    <property type="match status" value="1"/>
</dbReference>
<evidence type="ECO:0000256" key="4">
    <source>
        <dbReference type="ARBA" id="ARBA00022827"/>
    </source>
</evidence>
<dbReference type="SUPFAM" id="SSF54373">
    <property type="entry name" value="FAD-linked reductases, C-terminal domain"/>
    <property type="match status" value="1"/>
</dbReference>
<proteinExistence type="inferred from homology"/>
<dbReference type="NCBIfam" id="TIGR00031">
    <property type="entry name" value="UDP-GALP_mutase"/>
    <property type="match status" value="1"/>
</dbReference>
<dbReference type="AlphaFoldDB" id="A0A328Q7W3"/>
<dbReference type="GO" id="GO:0005829">
    <property type="term" value="C:cytosol"/>
    <property type="evidence" value="ECO:0007669"/>
    <property type="project" value="TreeGrafter"/>
</dbReference>
<keyword evidence="3" id="KW-0285">Flavoprotein</keyword>
<keyword evidence="4" id="KW-0274">FAD</keyword>
<protein>
    <submittedName>
        <fullName evidence="7">UDP-galactopyranose mutase</fullName>
    </submittedName>
</protein>